<dbReference type="Pfam" id="PF13508">
    <property type="entry name" value="Acetyltransf_7"/>
    <property type="match status" value="1"/>
</dbReference>
<name>A0A5C0VG23_9SPHI</name>
<dbReference type="InterPro" id="IPR053144">
    <property type="entry name" value="Acetyltransferase_Butenolide"/>
</dbReference>
<proteinExistence type="predicted"/>
<dbReference type="EMBL" id="CP043329">
    <property type="protein sequence ID" value="QEK50987.1"/>
    <property type="molecule type" value="Genomic_DNA"/>
</dbReference>
<evidence type="ECO:0000313" key="3">
    <source>
        <dbReference type="Proteomes" id="UP000323653"/>
    </source>
</evidence>
<sequence>MGIIKTFMNDDTFLKKGFSISTDKSLLDFEMIFNFLSQESYWAKGISKERLEKAIQHSICYGLYHQQKQIGFARLITDESTFAYVADVFILPDYRKQGLSKWLVQSIINNDDLKGIKRWLLATLDAHSLYKQFGFEPLKSADRFLEILTPYQTH</sequence>
<dbReference type="Gene3D" id="3.40.630.30">
    <property type="match status" value="1"/>
</dbReference>
<keyword evidence="3" id="KW-1185">Reference proteome</keyword>
<protein>
    <submittedName>
        <fullName evidence="2">GNAT family N-acetyltransferase</fullName>
    </submittedName>
</protein>
<dbReference type="PANTHER" id="PTHR43233">
    <property type="entry name" value="FAMILY N-ACETYLTRANSFERASE, PUTATIVE (AFU_ORTHOLOGUE AFUA_6G03350)-RELATED"/>
    <property type="match status" value="1"/>
</dbReference>
<dbReference type="SUPFAM" id="SSF55729">
    <property type="entry name" value="Acyl-CoA N-acyltransferases (Nat)"/>
    <property type="match status" value="1"/>
</dbReference>
<dbReference type="Proteomes" id="UP000323653">
    <property type="component" value="Chromosome"/>
</dbReference>
<accession>A0A5C0VG23</accession>
<dbReference type="AlphaFoldDB" id="A0A5C0VG23"/>
<evidence type="ECO:0000313" key="2">
    <source>
        <dbReference type="EMBL" id="QEK50987.1"/>
    </source>
</evidence>
<dbReference type="InterPro" id="IPR016181">
    <property type="entry name" value="Acyl_CoA_acyltransferase"/>
</dbReference>
<dbReference type="GO" id="GO:0016747">
    <property type="term" value="F:acyltransferase activity, transferring groups other than amino-acyl groups"/>
    <property type="evidence" value="ECO:0007669"/>
    <property type="project" value="InterPro"/>
</dbReference>
<organism evidence="2 3">
    <name type="scientific">Pedobacter aquae</name>
    <dbReference type="NCBI Taxonomy" id="2605747"/>
    <lineage>
        <taxon>Bacteria</taxon>
        <taxon>Pseudomonadati</taxon>
        <taxon>Bacteroidota</taxon>
        <taxon>Sphingobacteriia</taxon>
        <taxon>Sphingobacteriales</taxon>
        <taxon>Sphingobacteriaceae</taxon>
        <taxon>Pedobacter</taxon>
    </lineage>
</organism>
<dbReference type="RefSeq" id="WP_149074061.1">
    <property type="nucleotide sequence ID" value="NZ_CP043329.1"/>
</dbReference>
<dbReference type="CDD" id="cd04301">
    <property type="entry name" value="NAT_SF"/>
    <property type="match status" value="1"/>
</dbReference>
<keyword evidence="2" id="KW-0808">Transferase</keyword>
<dbReference type="PANTHER" id="PTHR43233:SF1">
    <property type="entry name" value="FAMILY N-ACETYLTRANSFERASE, PUTATIVE (AFU_ORTHOLOGUE AFUA_6G03350)-RELATED"/>
    <property type="match status" value="1"/>
</dbReference>
<evidence type="ECO:0000259" key="1">
    <source>
        <dbReference type="PROSITE" id="PS51186"/>
    </source>
</evidence>
<dbReference type="PROSITE" id="PS51186">
    <property type="entry name" value="GNAT"/>
    <property type="match status" value="1"/>
</dbReference>
<reference evidence="2 3" key="1">
    <citation type="submission" date="2019-08" db="EMBL/GenBank/DDBJ databases">
        <title>Pedobacter sp. nov., isolated from Han river, South Korea.</title>
        <authorList>
            <person name="Lee D.-H."/>
            <person name="Kim Y.-S."/>
            <person name="Hwang E.-M."/>
            <person name="Le Tran T.C."/>
            <person name="Cha C.-J."/>
        </authorList>
    </citation>
    <scope>NUCLEOTIDE SEQUENCE [LARGE SCALE GENOMIC DNA]</scope>
    <source>
        <strain evidence="2 3">CJ43</strain>
    </source>
</reference>
<dbReference type="InterPro" id="IPR000182">
    <property type="entry name" value="GNAT_dom"/>
</dbReference>
<feature type="domain" description="N-acetyltransferase" evidence="1">
    <location>
        <begin position="18"/>
        <end position="151"/>
    </location>
</feature>
<gene>
    <name evidence="2" type="ORF">FYC62_04345</name>
</gene>
<dbReference type="KEGG" id="pej:FYC62_04345"/>